<dbReference type="Pfam" id="PF14031">
    <property type="entry name" value="D-ser_dehydrat"/>
    <property type="match status" value="1"/>
</dbReference>
<dbReference type="PANTHER" id="PTHR28004">
    <property type="entry name" value="ZGC:162816-RELATED"/>
    <property type="match status" value="1"/>
</dbReference>
<evidence type="ECO:0000256" key="2">
    <source>
        <dbReference type="ARBA" id="ARBA00023239"/>
    </source>
</evidence>
<dbReference type="KEGG" id="gma:AciX8_2261"/>
<dbReference type="InterPro" id="IPR051466">
    <property type="entry name" value="D-amino_acid_metab_enzyme"/>
</dbReference>
<keyword evidence="5" id="KW-1185">Reference proteome</keyword>
<organism evidence="4 5">
    <name type="scientific">Granulicella mallensis (strain ATCC BAA-1857 / DSM 23137 / MP5ACTX8)</name>
    <dbReference type="NCBI Taxonomy" id="682795"/>
    <lineage>
        <taxon>Bacteria</taxon>
        <taxon>Pseudomonadati</taxon>
        <taxon>Acidobacteriota</taxon>
        <taxon>Terriglobia</taxon>
        <taxon>Terriglobales</taxon>
        <taxon>Acidobacteriaceae</taxon>
        <taxon>Granulicella</taxon>
    </lineage>
</organism>
<evidence type="ECO:0000259" key="3">
    <source>
        <dbReference type="SMART" id="SM01119"/>
    </source>
</evidence>
<accession>G8NW67</accession>
<dbReference type="GO" id="GO:0016829">
    <property type="term" value="F:lyase activity"/>
    <property type="evidence" value="ECO:0007669"/>
    <property type="project" value="UniProtKB-KW"/>
</dbReference>
<dbReference type="SUPFAM" id="SSF51419">
    <property type="entry name" value="PLP-binding barrel"/>
    <property type="match status" value="1"/>
</dbReference>
<dbReference type="RefSeq" id="WP_014265457.1">
    <property type="nucleotide sequence ID" value="NC_016631.1"/>
</dbReference>
<feature type="domain" description="D-serine dehydratase-like" evidence="3">
    <location>
        <begin position="314"/>
        <end position="413"/>
    </location>
</feature>
<evidence type="ECO:0000313" key="5">
    <source>
        <dbReference type="Proteomes" id="UP000007113"/>
    </source>
</evidence>
<reference evidence="4 5" key="1">
    <citation type="submission" date="2011-11" db="EMBL/GenBank/DDBJ databases">
        <title>Complete sequence of Granulicella mallensis MP5ACTX8.</title>
        <authorList>
            <consortium name="US DOE Joint Genome Institute"/>
            <person name="Lucas S."/>
            <person name="Copeland A."/>
            <person name="Lapidus A."/>
            <person name="Cheng J.-F."/>
            <person name="Goodwin L."/>
            <person name="Pitluck S."/>
            <person name="Peters L."/>
            <person name="Lu M."/>
            <person name="Detter J.C."/>
            <person name="Han C."/>
            <person name="Tapia R."/>
            <person name="Land M."/>
            <person name="Hauser L."/>
            <person name="Kyrpides N."/>
            <person name="Ivanova N."/>
            <person name="Mikhailova N."/>
            <person name="Pagani I."/>
            <person name="Rawat S."/>
            <person name="Mannisto M."/>
            <person name="Haggblom M."/>
            <person name="Woyke T."/>
        </authorList>
    </citation>
    <scope>NUCLEOTIDE SEQUENCE [LARGE SCALE GENOMIC DNA]</scope>
    <source>
        <strain evidence="5">ATCC BAA-1857 / DSM 23137 / MP5ACTX8</strain>
    </source>
</reference>
<dbReference type="CDD" id="cd06818">
    <property type="entry name" value="PLPDE_III_cryptic_DSD"/>
    <property type="match status" value="1"/>
</dbReference>
<proteinExistence type="inferred from homology"/>
<dbReference type="InterPro" id="IPR042208">
    <property type="entry name" value="D-ser_dehydrat-like_sf"/>
</dbReference>
<dbReference type="InterPro" id="IPR026956">
    <property type="entry name" value="D-ser_dehydrat-like_dom"/>
</dbReference>
<dbReference type="InterPro" id="IPR001608">
    <property type="entry name" value="Ala_racemase_N"/>
</dbReference>
<dbReference type="Pfam" id="PF01168">
    <property type="entry name" value="Ala_racemase_N"/>
    <property type="match status" value="1"/>
</dbReference>
<dbReference type="Proteomes" id="UP000007113">
    <property type="component" value="Chromosome"/>
</dbReference>
<gene>
    <name evidence="4" type="ordered locus">AciX8_2261</name>
</gene>
<comment type="similarity">
    <text evidence="1">Belongs to the DSD1 family.</text>
</comment>
<dbReference type="PANTHER" id="PTHR28004:SF8">
    <property type="entry name" value="D-SERINE DEAMINASE"/>
    <property type="match status" value="1"/>
</dbReference>
<name>G8NW67_GRAMM</name>
<dbReference type="SMART" id="SM01119">
    <property type="entry name" value="D-ser_dehydrat"/>
    <property type="match status" value="1"/>
</dbReference>
<evidence type="ECO:0000256" key="1">
    <source>
        <dbReference type="ARBA" id="ARBA00005323"/>
    </source>
</evidence>
<sequence length="426" mass="46901">MNDKQAMHTVAFPAITSLNKGLGHLERPVASGEIASLAWNLLAEDLSLPSAVLYEDRLLHNLNWMQQFIAAYGVKLAPHGKTTMAPQLFNLQMQAGAWGITLANAHQTFVAYEHGIRRVLMANQLIGKENMAIISRLLRDQSFDYYCLVDSAAQVDQLGAFFSQSGQRLQVLLELGAMGGRTGARDEAQLQAVLEAMARWSDSIALCGVEMYEGVLAEEEAIRAFLHRAVAVTRTLAEEKRFERTPALLSGAGSAWYDVVAEVFSAAGFGDSVEIVLRPGCYLTHDVGAYREAQTQIQQRNPIAHRMRSGLLPALHVWAYVQSVPEPEKAIIAMGKRDAAFDAGLPAPALHFRPGAVVPKAAPAHWTLTKMMDQHAYLQIAEGDDLRVGDMIGFDISHPCLTFDKWRSLLVLNAEYQVVDAVQTFF</sequence>
<dbReference type="STRING" id="682795.AciX8_2261"/>
<dbReference type="Gene3D" id="2.40.37.20">
    <property type="entry name" value="D-serine dehydratase-like domain"/>
    <property type="match status" value="1"/>
</dbReference>
<keyword evidence="2" id="KW-0456">Lyase</keyword>
<dbReference type="InterPro" id="IPR029066">
    <property type="entry name" value="PLP-binding_barrel"/>
</dbReference>
<protein>
    <submittedName>
        <fullName evidence="4">Alanine racemase domain protein</fullName>
    </submittedName>
</protein>
<evidence type="ECO:0000313" key="4">
    <source>
        <dbReference type="EMBL" id="AEU36579.1"/>
    </source>
</evidence>
<dbReference type="HOGENOM" id="CLU_031639_3_0_0"/>
<dbReference type="AlphaFoldDB" id="G8NW67"/>
<dbReference type="Gene3D" id="3.20.20.10">
    <property type="entry name" value="Alanine racemase"/>
    <property type="match status" value="1"/>
</dbReference>
<dbReference type="eggNOG" id="COG3616">
    <property type="taxonomic scope" value="Bacteria"/>
</dbReference>
<dbReference type="EMBL" id="CP003130">
    <property type="protein sequence ID" value="AEU36579.1"/>
    <property type="molecule type" value="Genomic_DNA"/>
</dbReference>